<protein>
    <submittedName>
        <fullName evidence="1">Uncharacterized protein</fullName>
    </submittedName>
</protein>
<reference evidence="1" key="1">
    <citation type="submission" date="2020-05" db="EMBL/GenBank/DDBJ databases">
        <authorList>
            <person name="Chiriac C."/>
            <person name="Salcher M."/>
            <person name="Ghai R."/>
            <person name="Kavagutti S V."/>
        </authorList>
    </citation>
    <scope>NUCLEOTIDE SEQUENCE</scope>
</reference>
<dbReference type="EMBL" id="LR797252">
    <property type="protein sequence ID" value="CAB4196645.1"/>
    <property type="molecule type" value="Genomic_DNA"/>
</dbReference>
<organism evidence="1">
    <name type="scientific">uncultured Caudovirales phage</name>
    <dbReference type="NCBI Taxonomy" id="2100421"/>
    <lineage>
        <taxon>Viruses</taxon>
        <taxon>Duplodnaviria</taxon>
        <taxon>Heunggongvirae</taxon>
        <taxon>Uroviricota</taxon>
        <taxon>Caudoviricetes</taxon>
        <taxon>Peduoviridae</taxon>
        <taxon>Maltschvirus</taxon>
        <taxon>Maltschvirus maltsch</taxon>
    </lineage>
</organism>
<evidence type="ECO:0000313" key="1">
    <source>
        <dbReference type="EMBL" id="CAB4196645.1"/>
    </source>
</evidence>
<sequence length="211" mass="23655">MRKITILPGVKFGRLTVINDDVGRTPSGKRLSLFSCECGSQFIKSIADVKSGHTSSCGCYQKEISAKRAKDMQLGEKARKREPRLGTAHVVWLSRYTDGCSFEHFLKLSQQNCFYCEKPPSNRANAYSASKFSEYSRTRGEFIYNGLDRIDSTKPHSEDNVVSCCYTCNKAKLDTPVSDFYSWIEKVHEVLVRTGRINNPCTAIGSNNNGP</sequence>
<name>A0A6J5RWK5_9CAUD</name>
<gene>
    <name evidence="1" type="ORF">UFOVP1290_165</name>
</gene>
<proteinExistence type="predicted"/>
<dbReference type="Gene3D" id="3.30.40.220">
    <property type="match status" value="1"/>
</dbReference>
<accession>A0A6J5RWK5</accession>